<evidence type="ECO:0000256" key="4">
    <source>
        <dbReference type="ARBA" id="ARBA00023002"/>
    </source>
</evidence>
<dbReference type="EMBL" id="RKST01000001">
    <property type="protein sequence ID" value="RUM99498.1"/>
    <property type="molecule type" value="Genomic_DNA"/>
</dbReference>
<dbReference type="PANTHER" id="PTHR10578">
    <property type="entry name" value="S -2-HYDROXY-ACID OXIDASE-RELATED"/>
    <property type="match status" value="1"/>
</dbReference>
<keyword evidence="4" id="KW-0560">Oxidoreductase</keyword>
<gene>
    <name evidence="6" type="ORF">EET67_00900</name>
</gene>
<organism evidence="6 7">
    <name type="scientific">Borborobacter arsenicus</name>
    <dbReference type="NCBI Taxonomy" id="1851146"/>
    <lineage>
        <taxon>Bacteria</taxon>
        <taxon>Pseudomonadati</taxon>
        <taxon>Pseudomonadota</taxon>
        <taxon>Alphaproteobacteria</taxon>
        <taxon>Hyphomicrobiales</taxon>
        <taxon>Phyllobacteriaceae</taxon>
        <taxon>Borborobacter</taxon>
    </lineage>
</organism>
<dbReference type="Proteomes" id="UP000281647">
    <property type="component" value="Unassembled WGS sequence"/>
</dbReference>
<dbReference type="InterPro" id="IPR037396">
    <property type="entry name" value="FMN_HAD"/>
</dbReference>
<keyword evidence="3" id="KW-0288">FMN</keyword>
<keyword evidence="7" id="KW-1185">Reference proteome</keyword>
<dbReference type="InterPro" id="IPR013785">
    <property type="entry name" value="Aldolase_TIM"/>
</dbReference>
<evidence type="ECO:0000256" key="3">
    <source>
        <dbReference type="ARBA" id="ARBA00022643"/>
    </source>
</evidence>
<dbReference type="GO" id="GO:0016491">
    <property type="term" value="F:oxidoreductase activity"/>
    <property type="evidence" value="ECO:0007669"/>
    <property type="project" value="UniProtKB-KW"/>
</dbReference>
<feature type="domain" description="FMN hydroxy acid dehydrogenase" evidence="5">
    <location>
        <begin position="1"/>
        <end position="225"/>
    </location>
</feature>
<evidence type="ECO:0000256" key="2">
    <source>
        <dbReference type="ARBA" id="ARBA00022630"/>
    </source>
</evidence>
<dbReference type="Gene3D" id="3.20.20.70">
    <property type="entry name" value="Aldolase class I"/>
    <property type="match status" value="1"/>
</dbReference>
<dbReference type="InterPro" id="IPR008259">
    <property type="entry name" value="FMN_hydac_DH_AS"/>
</dbReference>
<name>A0A432VBG1_9HYPH</name>
<dbReference type="Pfam" id="PF01070">
    <property type="entry name" value="FMN_dh"/>
    <property type="match status" value="1"/>
</dbReference>
<dbReference type="OrthoDB" id="9770452at2"/>
<reference evidence="6 7" key="1">
    <citation type="submission" date="2018-11" db="EMBL/GenBank/DDBJ databases">
        <title>Pseudaminobacter arsenicus sp. nov., an arsenic-resistant bacterium isolated from arsenic-rich aquifers.</title>
        <authorList>
            <person name="Mu Y."/>
        </authorList>
    </citation>
    <scope>NUCLEOTIDE SEQUENCE [LARGE SCALE GENOMIC DNA]</scope>
    <source>
        <strain evidence="6 7">CB3</strain>
    </source>
</reference>
<accession>A0A432VBG1</accession>
<protein>
    <recommendedName>
        <fullName evidence="5">FMN hydroxy acid dehydrogenase domain-containing protein</fullName>
    </recommendedName>
</protein>
<sequence>MPVTPKRTRNIRNGFGLPPRMSLSTIVQALIHPAWATGYLANGGLPKLGNWQPYAPHGASALEIAHVFTRETPDPTQTLKDIADVRARWKGRMLVKGVLHPDDAVAMLGLGVDGIWISNHGGRQLDRIVPCIDMLRAIRAAVGKDATLVIDSGIRRGADIAIARCLGADFAFIGRVTLYATAAAGEAGATRVVDPLAQELDLVMGQIGCANVNQLCSDNLHDLGR</sequence>
<dbReference type="InterPro" id="IPR000262">
    <property type="entry name" value="FMN-dep_DH"/>
</dbReference>
<evidence type="ECO:0000313" key="6">
    <source>
        <dbReference type="EMBL" id="RUM99498.1"/>
    </source>
</evidence>
<dbReference type="PROSITE" id="PS51349">
    <property type="entry name" value="FMN_HYDROXY_ACID_DH_2"/>
    <property type="match status" value="1"/>
</dbReference>
<dbReference type="SUPFAM" id="SSF51395">
    <property type="entry name" value="FMN-linked oxidoreductases"/>
    <property type="match status" value="1"/>
</dbReference>
<keyword evidence="2" id="KW-0285">Flavoprotein</keyword>
<evidence type="ECO:0000259" key="5">
    <source>
        <dbReference type="PROSITE" id="PS51349"/>
    </source>
</evidence>
<proteinExistence type="predicted"/>
<evidence type="ECO:0000313" key="7">
    <source>
        <dbReference type="Proteomes" id="UP000281647"/>
    </source>
</evidence>
<evidence type="ECO:0000256" key="1">
    <source>
        <dbReference type="ARBA" id="ARBA00001917"/>
    </source>
</evidence>
<dbReference type="PANTHER" id="PTHR10578:SF107">
    <property type="entry name" value="2-HYDROXYACID OXIDASE 1"/>
    <property type="match status" value="1"/>
</dbReference>
<dbReference type="AlphaFoldDB" id="A0A432VBG1"/>
<dbReference type="PROSITE" id="PS00557">
    <property type="entry name" value="FMN_HYDROXY_ACID_DH_1"/>
    <property type="match status" value="1"/>
</dbReference>
<comment type="caution">
    <text evidence="6">The sequence shown here is derived from an EMBL/GenBank/DDBJ whole genome shotgun (WGS) entry which is preliminary data.</text>
</comment>
<comment type="cofactor">
    <cofactor evidence="1">
        <name>FMN</name>
        <dbReference type="ChEBI" id="CHEBI:58210"/>
    </cofactor>
</comment>